<keyword evidence="1" id="KW-0812">Transmembrane</keyword>
<evidence type="ECO:0000256" key="1">
    <source>
        <dbReference type="SAM" id="Phobius"/>
    </source>
</evidence>
<dbReference type="AlphaFoldDB" id="A0A974DWV6"/>
<gene>
    <name evidence="2" type="ORF">XELAEV_18005437mg</name>
</gene>
<keyword evidence="1" id="KW-1133">Transmembrane helix</keyword>
<proteinExistence type="predicted"/>
<dbReference type="EMBL" id="CM004466">
    <property type="protein sequence ID" value="OCT99654.1"/>
    <property type="molecule type" value="Genomic_DNA"/>
</dbReference>
<protein>
    <submittedName>
        <fullName evidence="2">Uncharacterized protein</fullName>
    </submittedName>
</protein>
<evidence type="ECO:0000313" key="2">
    <source>
        <dbReference type="EMBL" id="OCT99654.1"/>
    </source>
</evidence>
<evidence type="ECO:0000313" key="3">
    <source>
        <dbReference type="Proteomes" id="UP000694892"/>
    </source>
</evidence>
<reference evidence="3" key="1">
    <citation type="journal article" date="2016" name="Nature">
        <title>Genome evolution in the allotetraploid frog Xenopus laevis.</title>
        <authorList>
            <person name="Session A.M."/>
            <person name="Uno Y."/>
            <person name="Kwon T."/>
            <person name="Chapman J.A."/>
            <person name="Toyoda A."/>
            <person name="Takahashi S."/>
            <person name="Fukui A."/>
            <person name="Hikosaka A."/>
            <person name="Suzuki A."/>
            <person name="Kondo M."/>
            <person name="van Heeringen S.J."/>
            <person name="Quigley I."/>
            <person name="Heinz S."/>
            <person name="Ogino H."/>
            <person name="Ochi H."/>
            <person name="Hellsten U."/>
            <person name="Lyons J.B."/>
            <person name="Simakov O."/>
            <person name="Putnam N."/>
            <person name="Stites J."/>
            <person name="Kuroki Y."/>
            <person name="Tanaka T."/>
            <person name="Michiue T."/>
            <person name="Watanabe M."/>
            <person name="Bogdanovic O."/>
            <person name="Lister R."/>
            <person name="Georgiou G."/>
            <person name="Paranjpe S.S."/>
            <person name="van Kruijsbergen I."/>
            <person name="Shu S."/>
            <person name="Carlson J."/>
            <person name="Kinoshita T."/>
            <person name="Ohta Y."/>
            <person name="Mawaribuchi S."/>
            <person name="Jenkins J."/>
            <person name="Grimwood J."/>
            <person name="Schmutz J."/>
            <person name="Mitros T."/>
            <person name="Mozaffari S.V."/>
            <person name="Suzuki Y."/>
            <person name="Haramoto Y."/>
            <person name="Yamamoto T.S."/>
            <person name="Takagi C."/>
            <person name="Heald R."/>
            <person name="Miller K."/>
            <person name="Haudenschild C."/>
            <person name="Kitzman J."/>
            <person name="Nakayama T."/>
            <person name="Izutsu Y."/>
            <person name="Robert J."/>
            <person name="Fortriede J."/>
            <person name="Burns K."/>
            <person name="Lotay V."/>
            <person name="Karimi K."/>
            <person name="Yasuoka Y."/>
            <person name="Dichmann D.S."/>
            <person name="Flajnik M.F."/>
            <person name="Houston D.W."/>
            <person name="Shendure J."/>
            <person name="DuPasquier L."/>
            <person name="Vize P.D."/>
            <person name="Zorn A.M."/>
            <person name="Ito M."/>
            <person name="Marcotte E.M."/>
            <person name="Wallingford J.B."/>
            <person name="Ito Y."/>
            <person name="Asashima M."/>
            <person name="Ueno N."/>
            <person name="Matsuda Y."/>
            <person name="Veenstra G.J."/>
            <person name="Fujiyama A."/>
            <person name="Harland R.M."/>
            <person name="Taira M."/>
            <person name="Rokhsar D.S."/>
        </authorList>
    </citation>
    <scope>NUCLEOTIDE SEQUENCE [LARGE SCALE GENOMIC DNA]</scope>
    <source>
        <strain evidence="3">J</strain>
    </source>
</reference>
<name>A0A974DWV6_XENLA</name>
<sequence>MGNNQFFFHPLESFSQRNLPKYKSLLRFSRNLFDHALYYVCKFYIISLPWVSWISGLSSTIPNIFSMHNHFKQLNQQFIYSI</sequence>
<organism evidence="2 3">
    <name type="scientific">Xenopus laevis</name>
    <name type="common">African clawed frog</name>
    <dbReference type="NCBI Taxonomy" id="8355"/>
    <lineage>
        <taxon>Eukaryota</taxon>
        <taxon>Metazoa</taxon>
        <taxon>Chordata</taxon>
        <taxon>Craniata</taxon>
        <taxon>Vertebrata</taxon>
        <taxon>Euteleostomi</taxon>
        <taxon>Amphibia</taxon>
        <taxon>Batrachia</taxon>
        <taxon>Anura</taxon>
        <taxon>Pipoidea</taxon>
        <taxon>Pipidae</taxon>
        <taxon>Xenopodinae</taxon>
        <taxon>Xenopus</taxon>
        <taxon>Xenopus</taxon>
    </lineage>
</organism>
<accession>A0A974DWV6</accession>
<feature type="transmembrane region" description="Helical" evidence="1">
    <location>
        <begin position="36"/>
        <end position="57"/>
    </location>
</feature>
<dbReference type="Proteomes" id="UP000694892">
    <property type="component" value="Chromosome 1L"/>
</dbReference>
<keyword evidence="1" id="KW-0472">Membrane</keyword>